<evidence type="ECO:0000256" key="6">
    <source>
        <dbReference type="ARBA" id="ARBA00023196"/>
    </source>
</evidence>
<dbReference type="GO" id="GO:0045259">
    <property type="term" value="C:proton-transporting ATP synthase complex"/>
    <property type="evidence" value="ECO:0007669"/>
    <property type="project" value="UniProtKB-KW"/>
</dbReference>
<dbReference type="OrthoDB" id="9816221at2"/>
<dbReference type="NCBIfam" id="NF004402">
    <property type="entry name" value="PRK05758.2-2"/>
    <property type="match status" value="1"/>
</dbReference>
<evidence type="ECO:0000256" key="3">
    <source>
        <dbReference type="ARBA" id="ARBA00022781"/>
    </source>
</evidence>
<evidence type="ECO:0000313" key="9">
    <source>
        <dbReference type="EMBL" id="VFP83914.1"/>
    </source>
</evidence>
<dbReference type="GO" id="GO:0005886">
    <property type="term" value="C:plasma membrane"/>
    <property type="evidence" value="ECO:0007669"/>
    <property type="project" value="UniProtKB-SubCell"/>
</dbReference>
<dbReference type="PRINTS" id="PR00125">
    <property type="entry name" value="ATPASEDELTA"/>
</dbReference>
<dbReference type="GO" id="GO:0046933">
    <property type="term" value="F:proton-transporting ATP synthase activity, rotational mechanism"/>
    <property type="evidence" value="ECO:0007669"/>
    <property type="project" value="UniProtKB-UniRule"/>
</dbReference>
<evidence type="ECO:0000256" key="7">
    <source>
        <dbReference type="ARBA" id="ARBA00023310"/>
    </source>
</evidence>
<sequence length="177" mass="19876">MFTDITISRPYSKAAFQFAVANKVVSKWQEMLMFAAAVSLQVQIKSLIARHLAPEALSAKFIQICGNQLDVASTNFIKILAENKRLSMLPTILAQFIKLRATHESVYDIEVLSSVPLTHQQLMSIRSIMEKRLKSNVRLHCKVDKYIIAGVILKADDMVIDGSVRTRLNRLASVMLS</sequence>
<dbReference type="SUPFAM" id="SSF47928">
    <property type="entry name" value="N-terminal domain of the delta subunit of the F1F0-ATP synthase"/>
    <property type="match status" value="1"/>
</dbReference>
<dbReference type="RefSeq" id="WP_157989488.1">
    <property type="nucleotide sequence ID" value="NZ_LR217720.1"/>
</dbReference>
<dbReference type="InterPro" id="IPR000711">
    <property type="entry name" value="ATPase_OSCP/dsu"/>
</dbReference>
<dbReference type="Pfam" id="PF00213">
    <property type="entry name" value="OSCP"/>
    <property type="match status" value="1"/>
</dbReference>
<comment type="similarity">
    <text evidence="8">Belongs to the ATPase delta chain family.</text>
</comment>
<gene>
    <name evidence="8 9" type="primary">atpH</name>
    <name evidence="9" type="ORF">ERCILAFE3058_027</name>
</gene>
<organism evidence="9 10">
    <name type="scientific">Candidatus Erwinia haradaeae</name>
    <dbReference type="NCBI Taxonomy" id="1922217"/>
    <lineage>
        <taxon>Bacteria</taxon>
        <taxon>Pseudomonadati</taxon>
        <taxon>Pseudomonadota</taxon>
        <taxon>Gammaproteobacteria</taxon>
        <taxon>Enterobacterales</taxon>
        <taxon>Erwiniaceae</taxon>
        <taxon>Erwinia</taxon>
    </lineage>
</organism>
<dbReference type="NCBIfam" id="NF004404">
    <property type="entry name" value="PRK05758.2-5"/>
    <property type="match status" value="1"/>
</dbReference>
<reference evidence="9 10" key="1">
    <citation type="submission" date="2019-02" db="EMBL/GenBank/DDBJ databases">
        <authorList>
            <person name="Manzano-Marin A."/>
            <person name="Manzano-Marin A."/>
        </authorList>
    </citation>
    <scope>NUCLEOTIDE SEQUENCE [LARGE SCALE GENOMIC DNA]</scope>
    <source>
        <strain evidence="9 10">ErCilaricifoliae</strain>
    </source>
</reference>
<dbReference type="NCBIfam" id="TIGR01145">
    <property type="entry name" value="ATP_synt_delta"/>
    <property type="match status" value="1"/>
</dbReference>
<dbReference type="HAMAP" id="MF_01416">
    <property type="entry name" value="ATP_synth_delta_bact"/>
    <property type="match status" value="1"/>
</dbReference>
<dbReference type="InterPro" id="IPR026015">
    <property type="entry name" value="ATP_synth_OSCP/delta_N_sf"/>
</dbReference>
<comment type="subcellular location">
    <subcellularLocation>
        <location evidence="8">Cell membrane</location>
        <topology evidence="8">Peripheral membrane protein</topology>
    </subcellularLocation>
    <subcellularLocation>
        <location evidence="1">Membrane</location>
    </subcellularLocation>
</comment>
<evidence type="ECO:0000256" key="5">
    <source>
        <dbReference type="ARBA" id="ARBA00023136"/>
    </source>
</evidence>
<dbReference type="PANTHER" id="PTHR11910">
    <property type="entry name" value="ATP SYNTHASE DELTA CHAIN"/>
    <property type="match status" value="1"/>
</dbReference>
<keyword evidence="5 8" id="KW-0472">Membrane</keyword>
<keyword evidence="8" id="KW-1003">Cell membrane</keyword>
<accession>A0A451DBX0</accession>
<protein>
    <recommendedName>
        <fullName evidence="8">ATP synthase subunit delta</fullName>
    </recommendedName>
    <alternativeName>
        <fullName evidence="8">ATP synthase F(1) sector subunit delta</fullName>
    </alternativeName>
    <alternativeName>
        <fullName evidence="8">F-type ATPase subunit delta</fullName>
        <shortName evidence="8">F-ATPase subunit delta</shortName>
    </alternativeName>
</protein>
<proteinExistence type="inferred from homology"/>
<dbReference type="Proteomes" id="UP000294418">
    <property type="component" value="Chromosome"/>
</dbReference>
<evidence type="ECO:0000256" key="8">
    <source>
        <dbReference type="HAMAP-Rule" id="MF_01416"/>
    </source>
</evidence>
<keyword evidence="2 8" id="KW-0813">Transport</keyword>
<keyword evidence="4 8" id="KW-0406">Ion transport</keyword>
<evidence type="ECO:0000313" key="10">
    <source>
        <dbReference type="Proteomes" id="UP000294418"/>
    </source>
</evidence>
<keyword evidence="6 8" id="KW-0139">CF(1)</keyword>
<keyword evidence="7 8" id="KW-0066">ATP synthesis</keyword>
<dbReference type="Gene3D" id="1.10.520.20">
    <property type="entry name" value="N-terminal domain of the delta subunit of the F1F0-ATP synthase"/>
    <property type="match status" value="1"/>
</dbReference>
<dbReference type="AlphaFoldDB" id="A0A451DBX0"/>
<comment type="function">
    <text evidence="8">This protein is part of the stalk that links CF(0) to CF(1). It either transmits conformational changes from CF(0) to CF(1) or is implicated in proton conduction.</text>
</comment>
<comment type="function">
    <text evidence="8">F(1)F(0) ATP synthase produces ATP from ADP in the presence of a proton or sodium gradient. F-type ATPases consist of two structural domains, F(1) containing the extramembraneous catalytic core and F(0) containing the membrane proton channel, linked together by a central stalk and a peripheral stalk. During catalysis, ATP synthesis in the catalytic domain of F(1) is coupled via a rotary mechanism of the central stalk subunits to proton translocation.</text>
</comment>
<evidence type="ECO:0000256" key="2">
    <source>
        <dbReference type="ARBA" id="ARBA00022448"/>
    </source>
</evidence>
<dbReference type="EMBL" id="LR217720">
    <property type="protein sequence ID" value="VFP83914.1"/>
    <property type="molecule type" value="Genomic_DNA"/>
</dbReference>
<evidence type="ECO:0000256" key="4">
    <source>
        <dbReference type="ARBA" id="ARBA00023065"/>
    </source>
</evidence>
<name>A0A451DBX0_9GAMM</name>
<keyword evidence="3 8" id="KW-0375">Hydrogen ion transport</keyword>
<evidence type="ECO:0000256" key="1">
    <source>
        <dbReference type="ARBA" id="ARBA00004370"/>
    </source>
</evidence>